<feature type="transmembrane region" description="Helical" evidence="1">
    <location>
        <begin position="95"/>
        <end position="116"/>
    </location>
</feature>
<feature type="transmembrane region" description="Helical" evidence="1">
    <location>
        <begin position="58"/>
        <end position="75"/>
    </location>
</feature>
<keyword evidence="1" id="KW-0472">Membrane</keyword>
<name>A0A1H3AUL1_THIRO</name>
<organism evidence="2 3">
    <name type="scientific">Thiocapsa roseopersicina</name>
    <dbReference type="NCBI Taxonomy" id="1058"/>
    <lineage>
        <taxon>Bacteria</taxon>
        <taxon>Pseudomonadati</taxon>
        <taxon>Pseudomonadota</taxon>
        <taxon>Gammaproteobacteria</taxon>
        <taxon>Chromatiales</taxon>
        <taxon>Chromatiaceae</taxon>
        <taxon>Thiocapsa</taxon>
    </lineage>
</organism>
<feature type="transmembrane region" description="Helical" evidence="1">
    <location>
        <begin position="6"/>
        <end position="27"/>
    </location>
</feature>
<dbReference type="OrthoDB" id="244933at2"/>
<gene>
    <name evidence="2" type="ORF">SAMN05421783_12129</name>
</gene>
<protein>
    <recommendedName>
        <fullName evidence="4">YrhK-like protein</fullName>
    </recommendedName>
</protein>
<keyword evidence="3" id="KW-1185">Reference proteome</keyword>
<dbReference type="Proteomes" id="UP000198816">
    <property type="component" value="Unassembled WGS sequence"/>
</dbReference>
<keyword evidence="1" id="KW-0812">Transmembrane</keyword>
<evidence type="ECO:0000313" key="3">
    <source>
        <dbReference type="Proteomes" id="UP000198816"/>
    </source>
</evidence>
<sequence>MTTASVIGVVFFVGSLFFTAAAGLQLLEAINGDIADLGTGPAGHRPAWRWWAWKPHNAGYLSSLIQFGGTLLFNLNTGDALLAGLGWVEEDVLIWTPDMTGSICFLAASYLALMEISHGWWSFEPRQVTWWVVVINVAGSVAFQVSALYGFFPPPPDAGWTRDANLWTFVGALCFFLASYLMIPELFDADADKSVSLPPRKRFRG</sequence>
<evidence type="ECO:0000313" key="2">
    <source>
        <dbReference type="EMBL" id="SDX32814.1"/>
    </source>
</evidence>
<dbReference type="RefSeq" id="WP_093035802.1">
    <property type="nucleotide sequence ID" value="NZ_FNNZ01000021.1"/>
</dbReference>
<proteinExistence type="predicted"/>
<dbReference type="EMBL" id="FNNZ01000021">
    <property type="protein sequence ID" value="SDX32814.1"/>
    <property type="molecule type" value="Genomic_DNA"/>
</dbReference>
<accession>A0A1H3AUL1</accession>
<keyword evidence="1" id="KW-1133">Transmembrane helix</keyword>
<dbReference type="AlphaFoldDB" id="A0A1H3AUL1"/>
<feature type="transmembrane region" description="Helical" evidence="1">
    <location>
        <begin position="164"/>
        <end position="183"/>
    </location>
</feature>
<evidence type="ECO:0000256" key="1">
    <source>
        <dbReference type="SAM" id="Phobius"/>
    </source>
</evidence>
<evidence type="ECO:0008006" key="4">
    <source>
        <dbReference type="Google" id="ProtNLM"/>
    </source>
</evidence>
<dbReference type="STRING" id="1058.SAMN05421783_12129"/>
<reference evidence="3" key="1">
    <citation type="submission" date="2016-10" db="EMBL/GenBank/DDBJ databases">
        <authorList>
            <person name="Varghese N."/>
            <person name="Submissions S."/>
        </authorList>
    </citation>
    <scope>NUCLEOTIDE SEQUENCE [LARGE SCALE GENOMIC DNA]</scope>
    <source>
        <strain evidence="3">DSM 217</strain>
    </source>
</reference>
<feature type="transmembrane region" description="Helical" evidence="1">
    <location>
        <begin position="128"/>
        <end position="152"/>
    </location>
</feature>